<comment type="caution">
    <text evidence="3">The sequence shown here is derived from an EMBL/GenBank/DDBJ whole genome shotgun (WGS) entry which is preliminary data.</text>
</comment>
<feature type="transmembrane region" description="Helical" evidence="2">
    <location>
        <begin position="85"/>
        <end position="117"/>
    </location>
</feature>
<gene>
    <name evidence="3" type="ORF">ACFPJ6_09175</name>
</gene>
<feature type="transmembrane region" description="Helical" evidence="2">
    <location>
        <begin position="211"/>
        <end position="231"/>
    </location>
</feature>
<feature type="transmembrane region" description="Helical" evidence="2">
    <location>
        <begin position="55"/>
        <end position="73"/>
    </location>
</feature>
<proteinExistence type="predicted"/>
<feature type="transmembrane region" description="Helical" evidence="2">
    <location>
        <begin position="169"/>
        <end position="191"/>
    </location>
</feature>
<evidence type="ECO:0000256" key="1">
    <source>
        <dbReference type="SAM" id="MobiDB-lite"/>
    </source>
</evidence>
<evidence type="ECO:0000313" key="3">
    <source>
        <dbReference type="EMBL" id="MFC5380962.1"/>
    </source>
</evidence>
<keyword evidence="2" id="KW-0812">Transmembrane</keyword>
<feature type="transmembrane region" description="Helical" evidence="2">
    <location>
        <begin position="292"/>
        <end position="312"/>
    </location>
</feature>
<dbReference type="Pfam" id="PF13687">
    <property type="entry name" value="DUF4153"/>
    <property type="match status" value="1"/>
</dbReference>
<name>A0ABW0GNF3_9MICO</name>
<dbReference type="EMBL" id="JBHSLD010000007">
    <property type="protein sequence ID" value="MFC5380962.1"/>
    <property type="molecule type" value="Genomic_DNA"/>
</dbReference>
<accession>A0ABW0GNF3</accession>
<feature type="transmembrane region" description="Helical" evidence="2">
    <location>
        <begin position="324"/>
        <end position="349"/>
    </location>
</feature>
<organism evidence="3 4">
    <name type="scientific">Aquipuribacter nitratireducens</name>
    <dbReference type="NCBI Taxonomy" id="650104"/>
    <lineage>
        <taxon>Bacteria</taxon>
        <taxon>Bacillati</taxon>
        <taxon>Actinomycetota</taxon>
        <taxon>Actinomycetes</taxon>
        <taxon>Micrococcales</taxon>
        <taxon>Intrasporangiaceae</taxon>
        <taxon>Aquipuribacter</taxon>
    </lineage>
</organism>
<dbReference type="InterPro" id="IPR025291">
    <property type="entry name" value="DUF4153"/>
</dbReference>
<feature type="transmembrane region" description="Helical" evidence="2">
    <location>
        <begin position="361"/>
        <end position="382"/>
    </location>
</feature>
<evidence type="ECO:0000256" key="2">
    <source>
        <dbReference type="SAM" id="Phobius"/>
    </source>
</evidence>
<protein>
    <submittedName>
        <fullName evidence="3">DUF4153 domain-containing protein</fullName>
    </submittedName>
</protein>
<keyword evidence="2" id="KW-0472">Membrane</keyword>
<feature type="region of interest" description="Disordered" evidence="1">
    <location>
        <begin position="1"/>
        <end position="20"/>
    </location>
</feature>
<sequence>MSGTEAAAPPTQAPAGPPAPPWWPAPVAPLPSATLAVAALGGLVAALTLPGTRAGAPLTLLLLIAVVLCAWASRTRDPLPGDRRALGLAALLALVPVVRAEALLVVLCVLASGLLLALVALRRDRWSGVLLLAVLVPWAVGLGARHVVRHPPVRLPAGDRAVRRAALAAWTRGAAVAAVVTTALVVLLASADAAVARLLGGWRLPDLPVPRLLLGVLVAAVLVGLVSAAVLPPRPDRVREPRGHRAADWALPLVLADVVVLGYLLVQGAVLFDPATALEGTGTTPAQWARQGFGQLVAVSVLLLLVLGRAARRVDRSRRRDLRLLHTAGGLLALCVLSVVASALVRMALYTERFGLTALRLYVVAFELGLAVALVAACLLWWRRRRGPSARAVVLGGAAVLVALAALGPEATAARYDVERWDRYGDALYVMGLSADAAPALARLQDDVRGCVVRPLATAAPDPWYGWNLSRWRADRLLARVLLPQAGECPVP</sequence>
<feature type="transmembrane region" description="Helical" evidence="2">
    <location>
        <begin position="251"/>
        <end position="272"/>
    </location>
</feature>
<keyword evidence="2" id="KW-1133">Transmembrane helix</keyword>
<evidence type="ECO:0000313" key="4">
    <source>
        <dbReference type="Proteomes" id="UP001596122"/>
    </source>
</evidence>
<dbReference type="RefSeq" id="WP_340270828.1">
    <property type="nucleotide sequence ID" value="NZ_JBBEOG010000008.1"/>
</dbReference>
<feature type="compositionally biased region" description="Low complexity" evidence="1">
    <location>
        <begin position="1"/>
        <end position="10"/>
    </location>
</feature>
<dbReference type="Proteomes" id="UP001596122">
    <property type="component" value="Unassembled WGS sequence"/>
</dbReference>
<reference evidence="4" key="1">
    <citation type="journal article" date="2019" name="Int. J. Syst. Evol. Microbiol.">
        <title>The Global Catalogue of Microorganisms (GCM) 10K type strain sequencing project: providing services to taxonomists for standard genome sequencing and annotation.</title>
        <authorList>
            <consortium name="The Broad Institute Genomics Platform"/>
            <consortium name="The Broad Institute Genome Sequencing Center for Infectious Disease"/>
            <person name="Wu L."/>
            <person name="Ma J."/>
        </authorList>
    </citation>
    <scope>NUCLEOTIDE SEQUENCE [LARGE SCALE GENOMIC DNA]</scope>
    <source>
        <strain evidence="4">CCUG 43114</strain>
    </source>
</reference>
<feature type="compositionally biased region" description="Pro residues" evidence="1">
    <location>
        <begin position="11"/>
        <end position="20"/>
    </location>
</feature>
<keyword evidence="4" id="KW-1185">Reference proteome</keyword>
<feature type="transmembrane region" description="Helical" evidence="2">
    <location>
        <begin position="30"/>
        <end position="49"/>
    </location>
</feature>
<feature type="transmembrane region" description="Helical" evidence="2">
    <location>
        <begin position="389"/>
        <end position="408"/>
    </location>
</feature>